<keyword evidence="2" id="KW-1185">Reference proteome</keyword>
<evidence type="ECO:0008006" key="3">
    <source>
        <dbReference type="Google" id="ProtNLM"/>
    </source>
</evidence>
<dbReference type="EMBL" id="BAAAEI010000006">
    <property type="protein sequence ID" value="GAA0347722.1"/>
    <property type="molecule type" value="Genomic_DNA"/>
</dbReference>
<accession>A0ABP3GM46</accession>
<proteinExistence type="predicted"/>
<sequence>MISHKTLGSNDIQKAESFYTAILACCGASLIYKSEIVIFYEFLDSPTKLSITKPLNGLAASVR</sequence>
<protein>
    <recommendedName>
        <fullName evidence="3">Glyoxalase/fosfomycin resistance/dioxygenase domain-containing protein</fullName>
    </recommendedName>
</protein>
<dbReference type="Proteomes" id="UP001501757">
    <property type="component" value="Unassembled WGS sequence"/>
</dbReference>
<evidence type="ECO:0000313" key="1">
    <source>
        <dbReference type="EMBL" id="GAA0347722.1"/>
    </source>
</evidence>
<comment type="caution">
    <text evidence="1">The sequence shown here is derived from an EMBL/GenBank/DDBJ whole genome shotgun (WGS) entry which is preliminary data.</text>
</comment>
<dbReference type="InterPro" id="IPR029068">
    <property type="entry name" value="Glyas_Bleomycin-R_OHBP_Dase"/>
</dbReference>
<gene>
    <name evidence="1" type="ORF">GCM10009092_10120</name>
</gene>
<organism evidence="1 2">
    <name type="scientific">Bowmanella denitrificans</name>
    <dbReference type="NCBI Taxonomy" id="366582"/>
    <lineage>
        <taxon>Bacteria</taxon>
        <taxon>Pseudomonadati</taxon>
        <taxon>Pseudomonadota</taxon>
        <taxon>Gammaproteobacteria</taxon>
        <taxon>Alteromonadales</taxon>
        <taxon>Alteromonadaceae</taxon>
        <taxon>Bowmanella</taxon>
    </lineage>
</organism>
<dbReference type="Gene3D" id="3.10.180.10">
    <property type="entry name" value="2,3-Dihydroxybiphenyl 1,2-Dioxygenase, domain 1"/>
    <property type="match status" value="1"/>
</dbReference>
<evidence type="ECO:0000313" key="2">
    <source>
        <dbReference type="Proteomes" id="UP001501757"/>
    </source>
</evidence>
<reference evidence="2" key="1">
    <citation type="journal article" date="2019" name="Int. J. Syst. Evol. Microbiol.">
        <title>The Global Catalogue of Microorganisms (GCM) 10K type strain sequencing project: providing services to taxonomists for standard genome sequencing and annotation.</title>
        <authorList>
            <consortium name="The Broad Institute Genomics Platform"/>
            <consortium name="The Broad Institute Genome Sequencing Center for Infectious Disease"/>
            <person name="Wu L."/>
            <person name="Ma J."/>
        </authorList>
    </citation>
    <scope>NUCLEOTIDE SEQUENCE [LARGE SCALE GENOMIC DNA]</scope>
    <source>
        <strain evidence="2">JCM 13378</strain>
    </source>
</reference>
<name>A0ABP3GM46_9ALTE</name>